<sequence length="1148" mass="127514">MFQRFKSALDKSIAEEQARQKTLAEQRSNTASPSSSSRPQSVSRTNSSAAKRKTKKPSQDVSNGSDNLPNTDPAVFEAAFALDDEEAEAKAAVAKPENGEVSEKDVKGDDSADGKTEAKEATENEKTETNGDDKKKAAAPAKAAELPAEIQAKLRKLDKLEKTYPELLRSYRIAHGRATAIEPFERALREHTPLTSIKDTEALVEYLNQLNLKGDMVMDEFKRVSAEKDTLKKKHDETTQELTALKEEMATLKAAAPPAPSAEKSDTTKTEEGDASKKEAVSEEPAQAVKSPVTSILGVFSPKQKPQTTEQDNKDVSEDMFSYDDEIPQLQAEVASKTEEITKLKSEVRNLKDEMAVAKENSAELVENLERATRELSESRDKTAVDNSLQTQLDARNVEIASLTEKLEAAQTKLRNIETTLEKEKTSAAEAGKKHEAEAKSAGEEKSKLSAELKKSTESYASLEKKIKDLTTEIDAMKKAKSESLAKVEELEKQLNEAIQAKSTTPAAAPASAPAAAKLEVPATSGMTASQKKKNNKKKKKGGAAANAAATEATPSETSEAPPLSPMESPDTAALREELAKLKEDISEKDTRIEKLSKQRKTEEDLREEVENMQENLLHIGQDHVEAKERIKELESEKKTLLSRITELEAEIASGASKSESNSKLEAEYKVMKDEYDELKTKSQTLTSDLGAAQQLAQSRYKDLTDLREVLSKAQPELKSLRQDSALLKTTKEELAAKQTEIRNLEKRENQLKAEVARVQRVGSDREGEVRNLNDRLAAEVKTRARLEDEKRVAGRDFRRSEAEKVELSAKAEKATRDLESLQTELAAVRPKIKALEDDVEALQKERDSLKEEVDLKTAQYNSCQGLLGSMRDQTAELSVQLKEARGSAESLEEELAEVQKHLQERTREGESMRRMINEVDERADAKVRDLRARMEAAVEERDRIEDESATLGRKRARENEELRVRTRELERDVKALAAEKEALETQNGEWRRRREELELGEQKAAAEVDEMRSVVGNLRTALDASEGQVREAEKQRADLRKLLDEARGRYDKLQKELKTVQGKLVAAPSATTGSRSSMDSTRSGSTGAAAQGPDTMYLKTIMLQFLEVKDEKVRGQLVPVLGKLLKFDRNDEQKWMSAVHNLGKPGR</sequence>
<feature type="domain" description="GRIP" evidence="3">
    <location>
        <begin position="1089"/>
        <end position="1139"/>
    </location>
</feature>
<accession>A0AAW0QU96</accession>
<evidence type="ECO:0000256" key="1">
    <source>
        <dbReference type="SAM" id="Coils"/>
    </source>
</evidence>
<feature type="region of interest" description="Disordered" evidence="2">
    <location>
        <begin position="1065"/>
        <end position="1093"/>
    </location>
</feature>
<evidence type="ECO:0000313" key="4">
    <source>
        <dbReference type="EMBL" id="KAK8109601.1"/>
    </source>
</evidence>
<feature type="compositionally biased region" description="Low complexity" evidence="2">
    <location>
        <begin position="501"/>
        <end position="518"/>
    </location>
</feature>
<feature type="compositionally biased region" description="Low complexity" evidence="2">
    <location>
        <begin position="543"/>
        <end position="562"/>
    </location>
</feature>
<proteinExistence type="predicted"/>
<keyword evidence="5" id="KW-1185">Reference proteome</keyword>
<feature type="compositionally biased region" description="Low complexity" evidence="2">
    <location>
        <begin position="26"/>
        <end position="48"/>
    </location>
</feature>
<dbReference type="PANTHER" id="PTHR23159">
    <property type="entry name" value="CENTROSOMAL PROTEIN 2"/>
    <property type="match status" value="1"/>
</dbReference>
<feature type="compositionally biased region" description="Basic and acidic residues" evidence="2">
    <location>
        <begin position="97"/>
        <end position="136"/>
    </location>
</feature>
<feature type="region of interest" description="Disordered" evidence="2">
    <location>
        <begin position="250"/>
        <end position="317"/>
    </location>
</feature>
<dbReference type="SMART" id="SM00755">
    <property type="entry name" value="Grip"/>
    <property type="match status" value="1"/>
</dbReference>
<feature type="region of interest" description="Disordered" evidence="2">
    <location>
        <begin position="1"/>
        <end position="144"/>
    </location>
</feature>
<dbReference type="Gene3D" id="1.10.287.1490">
    <property type="match status" value="1"/>
</dbReference>
<feature type="region of interest" description="Disordered" evidence="2">
    <location>
        <begin position="499"/>
        <end position="610"/>
    </location>
</feature>
<comment type="caution">
    <text evidence="4">The sequence shown here is derived from an EMBL/GenBank/DDBJ whole genome shotgun (WGS) entry which is preliminary data.</text>
</comment>
<dbReference type="SUPFAM" id="SSF57997">
    <property type="entry name" value="Tropomyosin"/>
    <property type="match status" value="1"/>
</dbReference>
<dbReference type="EMBL" id="JAQQWP010000007">
    <property type="protein sequence ID" value="KAK8109601.1"/>
    <property type="molecule type" value="Genomic_DNA"/>
</dbReference>
<organism evidence="4 5">
    <name type="scientific">Apiospora kogelbergensis</name>
    <dbReference type="NCBI Taxonomy" id="1337665"/>
    <lineage>
        <taxon>Eukaryota</taxon>
        <taxon>Fungi</taxon>
        <taxon>Dikarya</taxon>
        <taxon>Ascomycota</taxon>
        <taxon>Pezizomycotina</taxon>
        <taxon>Sordariomycetes</taxon>
        <taxon>Xylariomycetidae</taxon>
        <taxon>Amphisphaeriales</taxon>
        <taxon>Apiosporaceae</taxon>
        <taxon>Apiospora</taxon>
    </lineage>
</organism>
<feature type="compositionally biased region" description="Basic residues" evidence="2">
    <location>
        <begin position="531"/>
        <end position="542"/>
    </location>
</feature>
<feature type="compositionally biased region" description="Basic and acidic residues" evidence="2">
    <location>
        <begin position="420"/>
        <end position="464"/>
    </location>
</feature>
<dbReference type="Pfam" id="PF01465">
    <property type="entry name" value="GRIP"/>
    <property type="match status" value="1"/>
</dbReference>
<dbReference type="PROSITE" id="PS50913">
    <property type="entry name" value="GRIP"/>
    <property type="match status" value="1"/>
</dbReference>
<dbReference type="AlphaFoldDB" id="A0AAW0QU96"/>
<dbReference type="InterPro" id="IPR000237">
    <property type="entry name" value="GRIP_dom"/>
</dbReference>
<dbReference type="PANTHER" id="PTHR23159:SF31">
    <property type="entry name" value="CENTROSOME-ASSOCIATED PROTEIN CEP250 ISOFORM X1"/>
    <property type="match status" value="1"/>
</dbReference>
<feature type="coiled-coil region" evidence="1">
    <location>
        <begin position="718"/>
        <end position="1064"/>
    </location>
</feature>
<dbReference type="Proteomes" id="UP001392437">
    <property type="component" value="Unassembled WGS sequence"/>
</dbReference>
<feature type="compositionally biased region" description="Basic and acidic residues" evidence="2">
    <location>
        <begin position="574"/>
        <end position="604"/>
    </location>
</feature>
<feature type="region of interest" description="Disordered" evidence="2">
    <location>
        <begin position="418"/>
        <end position="464"/>
    </location>
</feature>
<evidence type="ECO:0000256" key="2">
    <source>
        <dbReference type="SAM" id="MobiDB-lite"/>
    </source>
</evidence>
<feature type="compositionally biased region" description="Low complexity" evidence="2">
    <location>
        <begin position="1072"/>
        <end position="1088"/>
    </location>
</feature>
<reference evidence="4 5" key="1">
    <citation type="submission" date="2023-01" db="EMBL/GenBank/DDBJ databases">
        <title>Analysis of 21 Apiospora genomes using comparative genomics revels a genus with tremendous synthesis potential of carbohydrate active enzymes and secondary metabolites.</title>
        <authorList>
            <person name="Sorensen T."/>
        </authorList>
    </citation>
    <scope>NUCLEOTIDE SEQUENCE [LARGE SCALE GENOMIC DNA]</scope>
    <source>
        <strain evidence="4 5">CBS 117206</strain>
    </source>
</reference>
<evidence type="ECO:0000259" key="3">
    <source>
        <dbReference type="PROSITE" id="PS50913"/>
    </source>
</evidence>
<protein>
    <recommendedName>
        <fullName evidence="3">GRIP domain-containing protein</fullName>
    </recommendedName>
</protein>
<gene>
    <name evidence="4" type="ORF">PG999_007738</name>
</gene>
<feature type="compositionally biased region" description="Polar residues" evidence="2">
    <location>
        <begin position="59"/>
        <end position="70"/>
    </location>
</feature>
<feature type="compositionally biased region" description="Basic and acidic residues" evidence="2">
    <location>
        <begin position="263"/>
        <end position="281"/>
    </location>
</feature>
<keyword evidence="1" id="KW-0175">Coiled coil</keyword>
<name>A0AAW0QU96_9PEZI</name>
<evidence type="ECO:0000313" key="5">
    <source>
        <dbReference type="Proteomes" id="UP001392437"/>
    </source>
</evidence>
<feature type="compositionally biased region" description="Basic and acidic residues" evidence="2">
    <location>
        <begin position="7"/>
        <end position="24"/>
    </location>
</feature>